<protein>
    <submittedName>
        <fullName evidence="1">Uncharacterized protein</fullName>
    </submittedName>
</protein>
<sequence>MSLFEQRNQVVQNDLDGNGAEMRKSITKIMDRSASIRDTDLLHKSSKLQEALLLGRLYVSKFLINNSVEENQRSLDEFEEVAIEAQNLKSLLTNAQDIAAFNDFARRSEVYVEGIKKVQEIIISRNNLTENSLN</sequence>
<gene>
    <name evidence="1" type="ORF">C1E23_08515</name>
</gene>
<dbReference type="RefSeq" id="WP_130255161.1">
    <property type="nucleotide sequence ID" value="NZ_PPSX01000024.1"/>
</dbReference>
<dbReference type="Proteomes" id="UP000291338">
    <property type="component" value="Unassembled WGS sequence"/>
</dbReference>
<proteinExistence type="predicted"/>
<evidence type="ECO:0000313" key="1">
    <source>
        <dbReference type="EMBL" id="RZQ53515.1"/>
    </source>
</evidence>
<evidence type="ECO:0000313" key="2">
    <source>
        <dbReference type="Proteomes" id="UP000291338"/>
    </source>
</evidence>
<comment type="caution">
    <text evidence="1">The sequence shown here is derived from an EMBL/GenBank/DDBJ whole genome shotgun (WGS) entry which is preliminary data.</text>
</comment>
<organism evidence="1 2">
    <name type="scientific">Pseudoalteromonas phenolica</name>
    <dbReference type="NCBI Taxonomy" id="161398"/>
    <lineage>
        <taxon>Bacteria</taxon>
        <taxon>Pseudomonadati</taxon>
        <taxon>Pseudomonadota</taxon>
        <taxon>Gammaproteobacteria</taxon>
        <taxon>Alteromonadales</taxon>
        <taxon>Pseudoalteromonadaceae</taxon>
        <taxon>Pseudoalteromonas</taxon>
    </lineage>
</organism>
<accession>A0A4Q7IP56</accession>
<dbReference type="EMBL" id="PPSX01000024">
    <property type="protein sequence ID" value="RZQ53515.1"/>
    <property type="molecule type" value="Genomic_DNA"/>
</dbReference>
<dbReference type="AlphaFoldDB" id="A0A4Q7IP56"/>
<name>A0A4Q7IP56_9GAMM</name>
<reference evidence="1 2" key="1">
    <citation type="submission" date="2018-01" db="EMBL/GenBank/DDBJ databases">
        <title>Co-occurrence of chitin degradation, pigmentation and bioactivity in marine Pseudoalteromonas.</title>
        <authorList>
            <person name="Paulsen S."/>
            <person name="Gram L."/>
            <person name="Machado H."/>
        </authorList>
    </citation>
    <scope>NUCLEOTIDE SEQUENCE [LARGE SCALE GENOMIC DNA]</scope>
    <source>
        <strain evidence="1 2">S3898</strain>
    </source>
</reference>